<name>A0A8R1IGK2_CAEJA</name>
<evidence type="ECO:0000313" key="2">
    <source>
        <dbReference type="Proteomes" id="UP000005237"/>
    </source>
</evidence>
<sequence length="145" mass="16003">MEKCPMKVKSAGGNEVKLLRRAKVDFMLKGSAASAFVHVREHGNLLGLDCISKSSEMTYHMNMMVNELKSSDTESIGKELKEKFPEVFLEGLGTCTKEKAVLNGKDKCSPVFIGKRPVPYGALKTGSAEYVHFINERKDSLLSDS</sequence>
<protein>
    <submittedName>
        <fullName evidence="1">Uncharacterized protein</fullName>
    </submittedName>
</protein>
<reference evidence="2" key="1">
    <citation type="submission" date="2010-08" db="EMBL/GenBank/DDBJ databases">
        <authorList>
            <consortium name="Caenorhabditis japonica Sequencing Consortium"/>
            <person name="Wilson R.K."/>
        </authorList>
    </citation>
    <scope>NUCLEOTIDE SEQUENCE [LARGE SCALE GENOMIC DNA]</scope>
    <source>
        <strain evidence="2">DF5081</strain>
    </source>
</reference>
<accession>A0A8R1IGK2</accession>
<reference evidence="1" key="2">
    <citation type="submission" date="2022-06" db="UniProtKB">
        <authorList>
            <consortium name="EnsemblMetazoa"/>
        </authorList>
    </citation>
    <scope>IDENTIFICATION</scope>
    <source>
        <strain evidence="1">DF5081</strain>
    </source>
</reference>
<proteinExistence type="predicted"/>
<organism evidence="1 2">
    <name type="scientific">Caenorhabditis japonica</name>
    <dbReference type="NCBI Taxonomy" id="281687"/>
    <lineage>
        <taxon>Eukaryota</taxon>
        <taxon>Metazoa</taxon>
        <taxon>Ecdysozoa</taxon>
        <taxon>Nematoda</taxon>
        <taxon>Chromadorea</taxon>
        <taxon>Rhabditida</taxon>
        <taxon>Rhabditina</taxon>
        <taxon>Rhabditomorpha</taxon>
        <taxon>Rhabditoidea</taxon>
        <taxon>Rhabditidae</taxon>
        <taxon>Peloderinae</taxon>
        <taxon>Caenorhabditis</taxon>
    </lineage>
</organism>
<evidence type="ECO:0000313" key="1">
    <source>
        <dbReference type="EnsemblMetazoa" id="CJA34195.1"/>
    </source>
</evidence>
<dbReference type="AlphaFoldDB" id="A0A8R1IGK2"/>
<keyword evidence="2" id="KW-1185">Reference proteome</keyword>
<dbReference type="Proteomes" id="UP000005237">
    <property type="component" value="Unassembled WGS sequence"/>
</dbReference>
<dbReference type="EnsemblMetazoa" id="CJA34195.1">
    <property type="protein sequence ID" value="CJA34195.1"/>
    <property type="gene ID" value="WBGene00210042"/>
</dbReference>